<dbReference type="CDD" id="cd00609">
    <property type="entry name" value="AAT_like"/>
    <property type="match status" value="1"/>
</dbReference>
<evidence type="ECO:0000256" key="1">
    <source>
        <dbReference type="ARBA" id="ARBA00001933"/>
    </source>
</evidence>
<dbReference type="SUPFAM" id="SSF53383">
    <property type="entry name" value="PLP-dependent transferases"/>
    <property type="match status" value="1"/>
</dbReference>
<dbReference type="GO" id="GO:0030170">
    <property type="term" value="F:pyridoxal phosphate binding"/>
    <property type="evidence" value="ECO:0007669"/>
    <property type="project" value="InterPro"/>
</dbReference>
<dbReference type="GeneID" id="63789886"/>
<comment type="similarity">
    <text evidence="2">Belongs to the class-I pyridoxal-phosphate-dependent aminotransferase family.</text>
</comment>
<evidence type="ECO:0000256" key="4">
    <source>
        <dbReference type="ARBA" id="ARBA00022679"/>
    </source>
</evidence>
<dbReference type="GO" id="GO:0006571">
    <property type="term" value="P:tyrosine biosynthetic process"/>
    <property type="evidence" value="ECO:0007669"/>
    <property type="project" value="TreeGrafter"/>
</dbReference>
<sequence>MKIPILDAYKAGLGVPTVPLTTSGLLFEEIVDTHQNALKKPQLARYPKHGMQNETNIVSMGPGVIPKHLYPFEDVSFESSIGMNDKCLAHNIPRSEKERIPNSCDLNSALSYGQATGLPQLAKMIREQVKIYHDPPYADWGCVLTTGSTSSLDIALRMLTERGDSVLVEEYTYPTMIETSLPLGIKPVPLQMDEFGIVPEAFDEMLRHWDSSIQGKVPRLLYTIPTGQNPTGVTVPPERRSLIYEIAQNWGIYILEDDPYHFIQFQKLNCDADIGQTLPKMVAKTLIQSYLNIDSDGRVLRMDTVSKTIAPGLRIGWITAPLEIIERVTRIQETSVQSPSGFSQIFLLKLLDAWSDTGFANRILYLQSIFRDRRDEFEAAVQRHLPPGIITYAKPTAGLFIWIKVNLQYYQYFRQRVPAVIENEIYDKAIEKGALVIPGSWFRASTDTEVQEVTFRLSFAPIPAADITEMVKRFGAALRSFDPEQLQVGRIEQT</sequence>
<dbReference type="Gene3D" id="3.40.640.10">
    <property type="entry name" value="Type I PLP-dependent aspartate aminotransferase-like (Major domain)"/>
    <property type="match status" value="1"/>
</dbReference>
<accession>A0A364KM90</accession>
<evidence type="ECO:0000313" key="7">
    <source>
        <dbReference type="EMBL" id="RAO64657.1"/>
    </source>
</evidence>
<organism evidence="7 8">
    <name type="scientific">Talaromyces amestolkiae</name>
    <dbReference type="NCBI Taxonomy" id="1196081"/>
    <lineage>
        <taxon>Eukaryota</taxon>
        <taxon>Fungi</taxon>
        <taxon>Dikarya</taxon>
        <taxon>Ascomycota</taxon>
        <taxon>Pezizomycotina</taxon>
        <taxon>Eurotiomycetes</taxon>
        <taxon>Eurotiomycetidae</taxon>
        <taxon>Eurotiales</taxon>
        <taxon>Trichocomaceae</taxon>
        <taxon>Talaromyces</taxon>
        <taxon>Talaromyces sect. Talaromyces</taxon>
    </lineage>
</organism>
<dbReference type="OrthoDB" id="691673at2759"/>
<dbReference type="PANTHER" id="PTHR42790">
    <property type="entry name" value="AMINOTRANSFERASE"/>
    <property type="match status" value="1"/>
</dbReference>
<dbReference type="Pfam" id="PF00155">
    <property type="entry name" value="Aminotran_1_2"/>
    <property type="match status" value="1"/>
</dbReference>
<dbReference type="InterPro" id="IPR015421">
    <property type="entry name" value="PyrdxlP-dep_Trfase_major"/>
</dbReference>
<evidence type="ECO:0000256" key="3">
    <source>
        <dbReference type="ARBA" id="ARBA00022576"/>
    </source>
</evidence>
<dbReference type="GO" id="GO:0009074">
    <property type="term" value="P:aromatic amino acid family catabolic process"/>
    <property type="evidence" value="ECO:0007669"/>
    <property type="project" value="TreeGrafter"/>
</dbReference>
<comment type="cofactor">
    <cofactor evidence="1">
        <name>pyridoxal 5'-phosphate</name>
        <dbReference type="ChEBI" id="CHEBI:597326"/>
    </cofactor>
</comment>
<dbReference type="EMBL" id="MIKG01000001">
    <property type="protein sequence ID" value="RAO64657.1"/>
    <property type="molecule type" value="Genomic_DNA"/>
</dbReference>
<keyword evidence="8" id="KW-1185">Reference proteome</keyword>
<dbReference type="GO" id="GO:0047536">
    <property type="term" value="F:2-aminoadipate transaminase activity"/>
    <property type="evidence" value="ECO:0007669"/>
    <property type="project" value="TreeGrafter"/>
</dbReference>
<feature type="domain" description="Aminotransferase class I/classII large" evidence="6">
    <location>
        <begin position="104"/>
        <end position="474"/>
    </location>
</feature>
<dbReference type="Proteomes" id="UP000249363">
    <property type="component" value="Unassembled WGS sequence"/>
</dbReference>
<protein>
    <recommendedName>
        <fullName evidence="6">Aminotransferase class I/classII large domain-containing protein</fullName>
    </recommendedName>
</protein>
<dbReference type="PANTHER" id="PTHR42790:SF21">
    <property type="entry name" value="AROMATIC_AMINOADIPATE AMINOTRANSFERASE 1"/>
    <property type="match status" value="1"/>
</dbReference>
<dbReference type="AlphaFoldDB" id="A0A364KM90"/>
<evidence type="ECO:0000313" key="8">
    <source>
        <dbReference type="Proteomes" id="UP000249363"/>
    </source>
</evidence>
<proteinExistence type="inferred from homology"/>
<reference evidence="7 8" key="1">
    <citation type="journal article" date="2017" name="Biotechnol. Biofuels">
        <title>Differential beta-glucosidase expression as a function of carbon source availability in Talaromyces amestolkiae: a genomic and proteomic approach.</title>
        <authorList>
            <person name="de Eugenio L.I."/>
            <person name="Mendez-Liter J.A."/>
            <person name="Nieto-Dominguez M."/>
            <person name="Alonso L."/>
            <person name="Gil-Munoz J."/>
            <person name="Barriuso J."/>
            <person name="Prieto A."/>
            <person name="Martinez M.J."/>
        </authorList>
    </citation>
    <scope>NUCLEOTIDE SEQUENCE [LARGE SCALE GENOMIC DNA]</scope>
    <source>
        <strain evidence="7 8">CIB</strain>
    </source>
</reference>
<comment type="caution">
    <text evidence="7">The sequence shown here is derived from an EMBL/GenBank/DDBJ whole genome shotgun (WGS) entry which is preliminary data.</text>
</comment>
<evidence type="ECO:0000256" key="5">
    <source>
        <dbReference type="ARBA" id="ARBA00022898"/>
    </source>
</evidence>
<dbReference type="STRING" id="1196081.A0A364KM90"/>
<name>A0A364KM90_TALAM</name>
<gene>
    <name evidence="7" type="ORF">BHQ10_000669</name>
</gene>
<dbReference type="InterPro" id="IPR015424">
    <property type="entry name" value="PyrdxlP-dep_Trfase"/>
</dbReference>
<evidence type="ECO:0000259" key="6">
    <source>
        <dbReference type="Pfam" id="PF00155"/>
    </source>
</evidence>
<dbReference type="RefSeq" id="XP_040729174.1">
    <property type="nucleotide sequence ID" value="XM_040879303.1"/>
</dbReference>
<keyword evidence="4" id="KW-0808">Transferase</keyword>
<keyword evidence="3" id="KW-0032">Aminotransferase</keyword>
<dbReference type="GO" id="GO:0019878">
    <property type="term" value="P:lysine biosynthetic process via aminoadipic acid"/>
    <property type="evidence" value="ECO:0007669"/>
    <property type="project" value="TreeGrafter"/>
</dbReference>
<keyword evidence="5" id="KW-0663">Pyridoxal phosphate</keyword>
<evidence type="ECO:0000256" key="2">
    <source>
        <dbReference type="ARBA" id="ARBA00007441"/>
    </source>
</evidence>
<dbReference type="GO" id="GO:0008793">
    <property type="term" value="F:aromatic-amino-acid transaminase activity"/>
    <property type="evidence" value="ECO:0007669"/>
    <property type="project" value="TreeGrafter"/>
</dbReference>
<dbReference type="InterPro" id="IPR004839">
    <property type="entry name" value="Aminotransferase_I/II_large"/>
</dbReference>
<dbReference type="InterPro" id="IPR050859">
    <property type="entry name" value="Class-I_PLP-dep_aminotransf"/>
</dbReference>